<keyword evidence="9 16" id="KW-0547">Nucleotide-binding</keyword>
<comment type="cofactor">
    <cofactor evidence="2">
        <name>K(+)</name>
        <dbReference type="ChEBI" id="CHEBI:29103"/>
    </cofactor>
</comment>
<evidence type="ECO:0000256" key="2">
    <source>
        <dbReference type="ARBA" id="ARBA00001958"/>
    </source>
</evidence>
<comment type="function">
    <text evidence="16">Catalyzes the phosphorylation of pantothenate (Pan), the first step in CoA biosynthesis.</text>
</comment>
<dbReference type="SUPFAM" id="SSF53067">
    <property type="entry name" value="Actin-like ATPase domain"/>
    <property type="match status" value="2"/>
</dbReference>
<evidence type="ECO:0000256" key="13">
    <source>
        <dbReference type="ARBA" id="ARBA00022993"/>
    </source>
</evidence>
<dbReference type="CDD" id="cd24015">
    <property type="entry name" value="ASKHA_NBD_PanK-III"/>
    <property type="match status" value="1"/>
</dbReference>
<keyword evidence="8 16" id="KW-0808">Transferase</keyword>
<name>A0A426QKZ6_9GAMM</name>
<dbReference type="HAMAP" id="MF_01274">
    <property type="entry name" value="Pantothen_kinase_3"/>
    <property type="match status" value="1"/>
</dbReference>
<evidence type="ECO:0000256" key="6">
    <source>
        <dbReference type="ARBA" id="ARBA00012102"/>
    </source>
</evidence>
<evidence type="ECO:0000256" key="15">
    <source>
        <dbReference type="ARBA" id="ARBA00040883"/>
    </source>
</evidence>
<evidence type="ECO:0000256" key="10">
    <source>
        <dbReference type="ARBA" id="ARBA00022777"/>
    </source>
</evidence>
<dbReference type="GO" id="GO:0005737">
    <property type="term" value="C:cytoplasm"/>
    <property type="evidence" value="ECO:0007669"/>
    <property type="project" value="UniProtKB-SubCell"/>
</dbReference>
<evidence type="ECO:0000256" key="4">
    <source>
        <dbReference type="ARBA" id="ARBA00005225"/>
    </source>
</evidence>
<keyword evidence="11 16" id="KW-0067">ATP-binding</keyword>
<keyword evidence="12 16" id="KW-0630">Potassium</keyword>
<dbReference type="InterPro" id="IPR043129">
    <property type="entry name" value="ATPase_NBD"/>
</dbReference>
<evidence type="ECO:0000256" key="9">
    <source>
        <dbReference type="ARBA" id="ARBA00022741"/>
    </source>
</evidence>
<feature type="binding site" evidence="16">
    <location>
        <position position="122"/>
    </location>
    <ligand>
        <name>K(+)</name>
        <dbReference type="ChEBI" id="CHEBI:29103"/>
    </ligand>
</feature>
<dbReference type="Pfam" id="PF03309">
    <property type="entry name" value="Pan_kinase"/>
    <property type="match status" value="1"/>
</dbReference>
<dbReference type="GO" id="GO:0005524">
    <property type="term" value="F:ATP binding"/>
    <property type="evidence" value="ECO:0007669"/>
    <property type="project" value="UniProtKB-UniRule"/>
</dbReference>
<dbReference type="AlphaFoldDB" id="A0A426QKZ6"/>
<dbReference type="OrthoDB" id="9781305at2"/>
<feature type="binding site" evidence="16">
    <location>
        <begin position="100"/>
        <end position="103"/>
    </location>
    <ligand>
        <name>substrate</name>
    </ligand>
</feature>
<comment type="catalytic activity">
    <reaction evidence="1 16">
        <text>(R)-pantothenate + ATP = (R)-4'-phosphopantothenate + ADP + H(+)</text>
        <dbReference type="Rhea" id="RHEA:16373"/>
        <dbReference type="ChEBI" id="CHEBI:10986"/>
        <dbReference type="ChEBI" id="CHEBI:15378"/>
        <dbReference type="ChEBI" id="CHEBI:29032"/>
        <dbReference type="ChEBI" id="CHEBI:30616"/>
        <dbReference type="ChEBI" id="CHEBI:456216"/>
        <dbReference type="EC" id="2.7.1.33"/>
    </reaction>
</comment>
<feature type="active site" description="Proton acceptor" evidence="16">
    <location>
        <position position="102"/>
    </location>
</feature>
<keyword evidence="10 16" id="KW-0418">Kinase</keyword>
<dbReference type="PANTHER" id="PTHR34265:SF1">
    <property type="entry name" value="TYPE III PANTOTHENATE KINASE"/>
    <property type="match status" value="1"/>
</dbReference>
<dbReference type="RefSeq" id="WP_125181781.1">
    <property type="nucleotide sequence ID" value="NZ_QZMU01000001.1"/>
</dbReference>
<dbReference type="Gene3D" id="3.30.420.40">
    <property type="match status" value="2"/>
</dbReference>
<evidence type="ECO:0000313" key="18">
    <source>
        <dbReference type="Proteomes" id="UP000287798"/>
    </source>
</evidence>
<evidence type="ECO:0000256" key="11">
    <source>
        <dbReference type="ARBA" id="ARBA00022840"/>
    </source>
</evidence>
<evidence type="ECO:0000256" key="1">
    <source>
        <dbReference type="ARBA" id="ARBA00001206"/>
    </source>
</evidence>
<evidence type="ECO:0000256" key="14">
    <source>
        <dbReference type="ARBA" id="ARBA00038036"/>
    </source>
</evidence>
<feature type="binding site" evidence="16">
    <location>
        <position position="93"/>
    </location>
    <ligand>
        <name>substrate</name>
    </ligand>
</feature>
<feature type="binding site" evidence="16">
    <location>
        <begin position="6"/>
        <end position="13"/>
    </location>
    <ligand>
        <name>ATP</name>
        <dbReference type="ChEBI" id="CHEBI:30616"/>
    </ligand>
</feature>
<evidence type="ECO:0000313" key="17">
    <source>
        <dbReference type="EMBL" id="RRQ22441.1"/>
    </source>
</evidence>
<organism evidence="17 18">
    <name type="scientific">Thiohalobacter thiocyanaticus</name>
    <dbReference type="NCBI Taxonomy" id="585455"/>
    <lineage>
        <taxon>Bacteria</taxon>
        <taxon>Pseudomonadati</taxon>
        <taxon>Pseudomonadota</taxon>
        <taxon>Gammaproteobacteria</taxon>
        <taxon>Thiohalobacterales</taxon>
        <taxon>Thiohalobacteraceae</taxon>
        <taxon>Thiohalobacter</taxon>
    </lineage>
</organism>
<evidence type="ECO:0000256" key="16">
    <source>
        <dbReference type="HAMAP-Rule" id="MF_01274"/>
    </source>
</evidence>
<evidence type="ECO:0000256" key="7">
    <source>
        <dbReference type="ARBA" id="ARBA00022490"/>
    </source>
</evidence>
<dbReference type="UniPathway" id="UPA00241">
    <property type="reaction ID" value="UER00352"/>
</dbReference>
<comment type="pathway">
    <text evidence="4 16">Cofactor biosynthesis; coenzyme A biosynthesis; CoA from (R)-pantothenate: step 1/5.</text>
</comment>
<dbReference type="EMBL" id="QZMU01000001">
    <property type="protein sequence ID" value="RRQ22441.1"/>
    <property type="molecule type" value="Genomic_DNA"/>
</dbReference>
<dbReference type="Proteomes" id="UP000287798">
    <property type="component" value="Unassembled WGS sequence"/>
</dbReference>
<feature type="binding site" evidence="16">
    <location>
        <position position="125"/>
    </location>
    <ligand>
        <name>ATP</name>
        <dbReference type="ChEBI" id="CHEBI:30616"/>
    </ligand>
</feature>
<comment type="caution">
    <text evidence="17">The sequence shown here is derived from an EMBL/GenBank/DDBJ whole genome shotgun (WGS) entry which is preliminary data.</text>
</comment>
<evidence type="ECO:0000256" key="3">
    <source>
        <dbReference type="ARBA" id="ARBA00004496"/>
    </source>
</evidence>
<dbReference type="NCBIfam" id="TIGR00671">
    <property type="entry name" value="baf"/>
    <property type="match status" value="1"/>
</dbReference>
<dbReference type="GO" id="GO:0004594">
    <property type="term" value="F:pantothenate kinase activity"/>
    <property type="evidence" value="ECO:0007669"/>
    <property type="project" value="UniProtKB-UniRule"/>
</dbReference>
<reference evidence="17 18" key="1">
    <citation type="journal article" date="2010" name="Int. J. Syst. Evol. Microbiol.">
        <title>Thiohalobacter thiocyanaticus gen. nov., sp. nov., a moderately halophilic, sulfur-oxidizing gammaproteobacterium from hypersaline lakes, that utilizes thiocyanate.</title>
        <authorList>
            <person name="Sorokin D.Y."/>
            <person name="Kovaleva O.L."/>
            <person name="Tourova T.P."/>
            <person name="Muyzer G."/>
        </authorList>
    </citation>
    <scope>NUCLEOTIDE SEQUENCE [LARGE SCALE GENOMIC DNA]</scope>
    <source>
        <strain evidence="17 18">Hrh1</strain>
    </source>
</reference>
<comment type="subcellular location">
    <subcellularLocation>
        <location evidence="3 16">Cytoplasm</location>
    </subcellularLocation>
</comment>
<sequence length="286" mass="30411">MILLIDAGNSRLKWACLQVKKLQPGGAVARSAAPTRDFASAWDALEAPEAVFVTSVAGEKFDKTLANWIKRKWKREPEFLATRAKGFGVTNAYREPERLGADRWLALIGAHDAWDGPVCIVDCGTAVTLDALRGDGSHEGGLIVPGLALMRDSLKERASGIDAISLNPEARTGLLATDTGNAIIAGSLYSLVALIERVVGDLSLEWKEPVQCLVTGGDAEQILPLLSVKAEHCPDLIFTGMAVIARQSGAAQPAARGREKDGHEMEYLSADPGQPAVARLVVSAHG</sequence>
<protein>
    <recommendedName>
        <fullName evidence="15 16">Type III pantothenate kinase</fullName>
        <ecNumber evidence="6 16">2.7.1.33</ecNumber>
    </recommendedName>
    <alternativeName>
        <fullName evidence="16">PanK-III</fullName>
    </alternativeName>
    <alternativeName>
        <fullName evidence="16">Pantothenic acid kinase</fullName>
    </alternativeName>
</protein>
<keyword evidence="16" id="KW-0479">Metal-binding</keyword>
<feature type="binding site" evidence="16">
    <location>
        <position position="179"/>
    </location>
    <ligand>
        <name>substrate</name>
    </ligand>
</feature>
<dbReference type="GO" id="GO:0015937">
    <property type="term" value="P:coenzyme A biosynthetic process"/>
    <property type="evidence" value="ECO:0007669"/>
    <property type="project" value="UniProtKB-UniRule"/>
</dbReference>
<dbReference type="EC" id="2.7.1.33" evidence="6 16"/>
<evidence type="ECO:0000256" key="8">
    <source>
        <dbReference type="ARBA" id="ARBA00022679"/>
    </source>
</evidence>
<dbReference type="GO" id="GO:0046872">
    <property type="term" value="F:metal ion binding"/>
    <property type="evidence" value="ECO:0007669"/>
    <property type="project" value="UniProtKB-KW"/>
</dbReference>
<comment type="similarity">
    <text evidence="14 16">Belongs to the type III pantothenate kinase family.</text>
</comment>
<proteinExistence type="inferred from homology"/>
<accession>A0A426QKZ6</accession>
<comment type="subunit">
    <text evidence="5 16">Homodimer.</text>
</comment>
<evidence type="ECO:0000256" key="5">
    <source>
        <dbReference type="ARBA" id="ARBA00011738"/>
    </source>
</evidence>
<keyword evidence="18" id="KW-1185">Reference proteome</keyword>
<keyword evidence="7 16" id="KW-0963">Cytoplasm</keyword>
<gene>
    <name evidence="16" type="primary">coaX</name>
    <name evidence="17" type="ORF">D6C00_11140</name>
</gene>
<keyword evidence="13 16" id="KW-0173">Coenzyme A biosynthesis</keyword>
<evidence type="ECO:0000256" key="12">
    <source>
        <dbReference type="ARBA" id="ARBA00022958"/>
    </source>
</evidence>
<dbReference type="InterPro" id="IPR004619">
    <property type="entry name" value="Type_III_PanK"/>
</dbReference>
<dbReference type="PANTHER" id="PTHR34265">
    <property type="entry name" value="TYPE III PANTOTHENATE KINASE"/>
    <property type="match status" value="1"/>
</dbReference>
<comment type="cofactor">
    <cofactor evidence="16">
        <name>NH4(+)</name>
        <dbReference type="ChEBI" id="CHEBI:28938"/>
    </cofactor>
    <cofactor evidence="16">
        <name>K(+)</name>
        <dbReference type="ChEBI" id="CHEBI:29103"/>
    </cofactor>
    <text evidence="16">A monovalent cation. Ammonium or potassium.</text>
</comment>